<protein>
    <recommendedName>
        <fullName evidence="5">ABC transporter domain-containing protein</fullName>
    </recommendedName>
</protein>
<reference evidence="6 7" key="1">
    <citation type="journal article" date="2016" name="Gut Pathog.">
        <title>Whole genome sequencing of "Faecalibaculum rodentium" ALO17, isolated from C57BL/6J laboratory mouse feces.</title>
        <authorList>
            <person name="Lim S."/>
            <person name="Chang D.H."/>
            <person name="Ahn S."/>
            <person name="Kim B.C."/>
        </authorList>
    </citation>
    <scope>NUCLEOTIDE SEQUENCE [LARGE SCALE GENOMIC DNA]</scope>
    <source>
        <strain evidence="6 7">Alo17</strain>
    </source>
</reference>
<keyword evidence="2" id="KW-0547">Nucleotide-binding</keyword>
<dbReference type="STRING" id="1702221.AALO17_04330"/>
<sequence length="232" mass="25296">MRDMDPIQIEQLSKRYGQTTALAGFCAIIPAGSITVVFGPSGSGKTTLLRILAGLEQPEEGTVQGIPESVKMTFQDGKLLPHATVLHNVMYGLDARRWSRQVREQKARQAMELCGCPPENQVAGTLSGGQRQRAALARAIVSRPDLLLLDESFSSLDQASRKELQTVLLRLQARLHMTVVFVTHDPQEALRLADTLILLKNGTCAGCHDRDTMQEALAAESGEGQDPDHEGK</sequence>
<evidence type="ECO:0000256" key="2">
    <source>
        <dbReference type="ARBA" id="ARBA00022741"/>
    </source>
</evidence>
<dbReference type="SUPFAM" id="SSF52540">
    <property type="entry name" value="P-loop containing nucleoside triphosphate hydrolases"/>
    <property type="match status" value="1"/>
</dbReference>
<keyword evidence="4" id="KW-0472">Membrane</keyword>
<dbReference type="InterPro" id="IPR027417">
    <property type="entry name" value="P-loop_NTPase"/>
</dbReference>
<accession>A0A140DSE0</accession>
<keyword evidence="4" id="KW-1133">Transmembrane helix</keyword>
<keyword evidence="1" id="KW-0813">Transport</keyword>
<evidence type="ECO:0000256" key="1">
    <source>
        <dbReference type="ARBA" id="ARBA00022448"/>
    </source>
</evidence>
<evidence type="ECO:0000256" key="4">
    <source>
        <dbReference type="SAM" id="Phobius"/>
    </source>
</evidence>
<dbReference type="EMBL" id="CP011391">
    <property type="protein sequence ID" value="AMK53567.1"/>
    <property type="molecule type" value="Genomic_DNA"/>
</dbReference>
<dbReference type="Proteomes" id="UP000069771">
    <property type="component" value="Chromosome"/>
</dbReference>
<evidence type="ECO:0000313" key="7">
    <source>
        <dbReference type="Proteomes" id="UP000069771"/>
    </source>
</evidence>
<feature type="domain" description="ABC transporter" evidence="5">
    <location>
        <begin position="7"/>
        <end position="226"/>
    </location>
</feature>
<dbReference type="Pfam" id="PF00005">
    <property type="entry name" value="ABC_tran"/>
    <property type="match status" value="1"/>
</dbReference>
<keyword evidence="7" id="KW-1185">Reference proteome</keyword>
<dbReference type="InterPro" id="IPR003439">
    <property type="entry name" value="ABC_transporter-like_ATP-bd"/>
</dbReference>
<dbReference type="PROSITE" id="PS00211">
    <property type="entry name" value="ABC_TRANSPORTER_1"/>
    <property type="match status" value="1"/>
</dbReference>
<dbReference type="GO" id="GO:0005524">
    <property type="term" value="F:ATP binding"/>
    <property type="evidence" value="ECO:0007669"/>
    <property type="project" value="UniProtKB-KW"/>
</dbReference>
<dbReference type="KEGG" id="fro:AALO17_04330"/>
<dbReference type="GO" id="GO:0016887">
    <property type="term" value="F:ATP hydrolysis activity"/>
    <property type="evidence" value="ECO:0007669"/>
    <property type="project" value="InterPro"/>
</dbReference>
<evidence type="ECO:0000313" key="6">
    <source>
        <dbReference type="EMBL" id="AMK53567.1"/>
    </source>
</evidence>
<feature type="transmembrane region" description="Helical" evidence="4">
    <location>
        <begin position="21"/>
        <end position="40"/>
    </location>
</feature>
<dbReference type="Gene3D" id="3.40.50.300">
    <property type="entry name" value="P-loop containing nucleotide triphosphate hydrolases"/>
    <property type="match status" value="1"/>
</dbReference>
<proteinExistence type="predicted"/>
<evidence type="ECO:0000256" key="3">
    <source>
        <dbReference type="ARBA" id="ARBA00022840"/>
    </source>
</evidence>
<gene>
    <name evidence="6" type="ORF">AALO17_04330</name>
</gene>
<keyword evidence="4" id="KW-0812">Transmembrane</keyword>
<dbReference type="InterPro" id="IPR017871">
    <property type="entry name" value="ABC_transporter-like_CS"/>
</dbReference>
<dbReference type="InterPro" id="IPR003593">
    <property type="entry name" value="AAA+_ATPase"/>
</dbReference>
<evidence type="ECO:0000259" key="5">
    <source>
        <dbReference type="PROSITE" id="PS50893"/>
    </source>
</evidence>
<dbReference type="PANTHER" id="PTHR42781">
    <property type="entry name" value="SPERMIDINE/PUTRESCINE IMPORT ATP-BINDING PROTEIN POTA"/>
    <property type="match status" value="1"/>
</dbReference>
<organism evidence="6 7">
    <name type="scientific">Faecalibaculum rodentium</name>
    <dbReference type="NCBI Taxonomy" id="1702221"/>
    <lineage>
        <taxon>Bacteria</taxon>
        <taxon>Bacillati</taxon>
        <taxon>Bacillota</taxon>
        <taxon>Erysipelotrichia</taxon>
        <taxon>Erysipelotrichales</taxon>
        <taxon>Erysipelotrichaceae</taxon>
        <taxon>Faecalibaculum</taxon>
    </lineage>
</organism>
<name>A0A140DSE0_9FIRM</name>
<dbReference type="SMART" id="SM00382">
    <property type="entry name" value="AAA"/>
    <property type="match status" value="1"/>
</dbReference>
<keyword evidence="3" id="KW-0067">ATP-binding</keyword>
<dbReference type="AlphaFoldDB" id="A0A140DSE0"/>
<dbReference type="PROSITE" id="PS50893">
    <property type="entry name" value="ABC_TRANSPORTER_2"/>
    <property type="match status" value="1"/>
</dbReference>
<dbReference type="InterPro" id="IPR050093">
    <property type="entry name" value="ABC_SmlMolc_Importer"/>
</dbReference>
<dbReference type="PANTHER" id="PTHR42781:SF4">
    <property type="entry name" value="SPERMIDINE_PUTRESCINE IMPORT ATP-BINDING PROTEIN POTA"/>
    <property type="match status" value="1"/>
</dbReference>